<evidence type="ECO:0000313" key="2">
    <source>
        <dbReference type="RefSeq" id="XP_016489830.1"/>
    </source>
</evidence>
<feature type="region of interest" description="Disordered" evidence="1">
    <location>
        <begin position="189"/>
        <end position="213"/>
    </location>
</feature>
<feature type="compositionally biased region" description="Low complexity" evidence="1">
    <location>
        <begin position="19"/>
        <end position="33"/>
    </location>
</feature>
<protein>
    <submittedName>
        <fullName evidence="2">Histone-lysine N-methyltransferase SETD1A-like</fullName>
    </submittedName>
</protein>
<reference evidence="2" key="1">
    <citation type="submission" date="2025-08" db="UniProtKB">
        <authorList>
            <consortium name="RefSeq"/>
        </authorList>
    </citation>
    <scope>IDENTIFICATION</scope>
</reference>
<organism evidence="2">
    <name type="scientific">Nicotiana tabacum</name>
    <name type="common">Common tobacco</name>
    <dbReference type="NCBI Taxonomy" id="4097"/>
    <lineage>
        <taxon>Eukaryota</taxon>
        <taxon>Viridiplantae</taxon>
        <taxon>Streptophyta</taxon>
        <taxon>Embryophyta</taxon>
        <taxon>Tracheophyta</taxon>
        <taxon>Spermatophyta</taxon>
        <taxon>Magnoliopsida</taxon>
        <taxon>eudicotyledons</taxon>
        <taxon>Gunneridae</taxon>
        <taxon>Pentapetalae</taxon>
        <taxon>asterids</taxon>
        <taxon>lamiids</taxon>
        <taxon>Solanales</taxon>
        <taxon>Solanaceae</taxon>
        <taxon>Nicotianoideae</taxon>
        <taxon>Nicotianeae</taxon>
        <taxon>Nicotiana</taxon>
    </lineage>
</organism>
<feature type="region of interest" description="Disordered" evidence="1">
    <location>
        <begin position="115"/>
        <end position="150"/>
    </location>
</feature>
<dbReference type="KEGG" id="nta:107809687"/>
<feature type="region of interest" description="Disordered" evidence="1">
    <location>
        <begin position="1"/>
        <end position="76"/>
    </location>
</feature>
<feature type="compositionally biased region" description="Low complexity" evidence="1">
    <location>
        <begin position="60"/>
        <end position="73"/>
    </location>
</feature>
<proteinExistence type="predicted"/>
<dbReference type="PaxDb" id="4097-A0A1S4BLT7"/>
<gene>
    <name evidence="2" type="primary">LOC107809687</name>
</gene>
<feature type="non-terminal residue" evidence="2">
    <location>
        <position position="1"/>
    </location>
</feature>
<name>A0A1S4BLT7_TOBAC</name>
<accession>A0A1S4BLT7</accession>
<evidence type="ECO:0000256" key="1">
    <source>
        <dbReference type="SAM" id="MobiDB-lite"/>
    </source>
</evidence>
<dbReference type="RefSeq" id="XP_016489830.1">
    <property type="nucleotide sequence ID" value="XM_016634344.1"/>
</dbReference>
<dbReference type="AlphaFoldDB" id="A0A1S4BLT7"/>
<sequence length="213" mass="22292">PDPSVPASPTAQAPQCVPSESSDGSAAGSDESSTSPTASVFGESAEGGTNSDDEVPDSGVPQSVPQPVQVPQPIEDALKEILANQQKILDSQDALAKALREDVDKLKADQMPLDLLFGDPAPAAAPVPQPQQEQEQALRPPRKKRKLPSSVGAVIELADPQETPSSDAPIIQPIQEQAPVPAAEQLEIGNQYEVSVHTEDLGTTDDPMQTNQA</sequence>